<keyword evidence="1" id="KW-0479">Metal-binding</keyword>
<keyword evidence="8" id="KW-1185">Reference proteome</keyword>
<evidence type="ECO:0000259" key="6">
    <source>
        <dbReference type="PROSITE" id="PS50089"/>
    </source>
</evidence>
<dbReference type="PROSITE" id="PS50089">
    <property type="entry name" value="ZF_RING_2"/>
    <property type="match status" value="1"/>
</dbReference>
<evidence type="ECO:0000256" key="3">
    <source>
        <dbReference type="ARBA" id="ARBA00022833"/>
    </source>
</evidence>
<comment type="caution">
    <text evidence="7">The sequence shown here is derived from an EMBL/GenBank/DDBJ whole genome shotgun (WGS) entry which is preliminary data.</text>
</comment>
<evidence type="ECO:0000256" key="5">
    <source>
        <dbReference type="SAM" id="MobiDB-lite"/>
    </source>
</evidence>
<dbReference type="EMBL" id="BTRK01000003">
    <property type="protein sequence ID" value="GMR40637.1"/>
    <property type="molecule type" value="Genomic_DNA"/>
</dbReference>
<dbReference type="InterPro" id="IPR001841">
    <property type="entry name" value="Znf_RING"/>
</dbReference>
<evidence type="ECO:0000313" key="7">
    <source>
        <dbReference type="EMBL" id="GMR40637.1"/>
    </source>
</evidence>
<dbReference type="InterPro" id="IPR013083">
    <property type="entry name" value="Znf_RING/FYVE/PHD"/>
</dbReference>
<feature type="non-terminal residue" evidence="7">
    <location>
        <position position="1"/>
    </location>
</feature>
<dbReference type="SMART" id="SM00184">
    <property type="entry name" value="RING"/>
    <property type="match status" value="1"/>
</dbReference>
<accession>A0AAN5CEH1</accession>
<evidence type="ECO:0000313" key="8">
    <source>
        <dbReference type="Proteomes" id="UP001328107"/>
    </source>
</evidence>
<sequence>SIPMPPVTRNRSSASTAPSRASTASGAVRKAKVTVPPAVSRESASAPEADKKEEEEEGTCCICLDGLSAKRTTKLLPCNHVLHRTCALQLTETRLCPCGQRCPMCRGGVRQMLDLYGGEARSDPHYFETFGSIAQPSMGFIFKEAEKYTDSKKSLIVQFFQQKTREDMAIVGKHMQQATQSKAGMEFKKDIREELKKLRRRARIYEDMLSLKGFDRADDTPLEYEEWNKAREKRLMKMRLRHMDAREAGEESNVFEEMPRGPATRTRSALAHYAVRGYEVD</sequence>
<dbReference type="AlphaFoldDB" id="A0AAN5CEH1"/>
<dbReference type="GO" id="GO:0016567">
    <property type="term" value="P:protein ubiquitination"/>
    <property type="evidence" value="ECO:0007669"/>
    <property type="project" value="TreeGrafter"/>
</dbReference>
<name>A0AAN5CEH1_9BILA</name>
<keyword evidence="3" id="KW-0862">Zinc</keyword>
<protein>
    <recommendedName>
        <fullName evidence="6">RING-type domain-containing protein</fullName>
    </recommendedName>
</protein>
<dbReference type="GO" id="GO:0008270">
    <property type="term" value="F:zinc ion binding"/>
    <property type="evidence" value="ECO:0007669"/>
    <property type="project" value="UniProtKB-KW"/>
</dbReference>
<dbReference type="Pfam" id="PF13639">
    <property type="entry name" value="zf-RING_2"/>
    <property type="match status" value="1"/>
</dbReference>
<evidence type="ECO:0000256" key="2">
    <source>
        <dbReference type="ARBA" id="ARBA00022771"/>
    </source>
</evidence>
<keyword evidence="2 4" id="KW-0863">Zinc-finger</keyword>
<feature type="domain" description="RING-type" evidence="6">
    <location>
        <begin position="60"/>
        <end position="106"/>
    </location>
</feature>
<evidence type="ECO:0000256" key="4">
    <source>
        <dbReference type="PROSITE-ProRule" id="PRU00175"/>
    </source>
</evidence>
<gene>
    <name evidence="7" type="ORF">PMAYCL1PPCAC_10832</name>
</gene>
<dbReference type="Proteomes" id="UP001328107">
    <property type="component" value="Unassembled WGS sequence"/>
</dbReference>
<dbReference type="Gene3D" id="3.30.40.10">
    <property type="entry name" value="Zinc/RING finger domain, C3HC4 (zinc finger)"/>
    <property type="match status" value="1"/>
</dbReference>
<dbReference type="GO" id="GO:0061630">
    <property type="term" value="F:ubiquitin protein ligase activity"/>
    <property type="evidence" value="ECO:0007669"/>
    <property type="project" value="TreeGrafter"/>
</dbReference>
<feature type="region of interest" description="Disordered" evidence="5">
    <location>
        <begin position="1"/>
        <end position="51"/>
    </location>
</feature>
<proteinExistence type="predicted"/>
<evidence type="ECO:0000256" key="1">
    <source>
        <dbReference type="ARBA" id="ARBA00022723"/>
    </source>
</evidence>
<organism evidence="7 8">
    <name type="scientific">Pristionchus mayeri</name>
    <dbReference type="NCBI Taxonomy" id="1317129"/>
    <lineage>
        <taxon>Eukaryota</taxon>
        <taxon>Metazoa</taxon>
        <taxon>Ecdysozoa</taxon>
        <taxon>Nematoda</taxon>
        <taxon>Chromadorea</taxon>
        <taxon>Rhabditida</taxon>
        <taxon>Rhabditina</taxon>
        <taxon>Diplogasteromorpha</taxon>
        <taxon>Diplogasteroidea</taxon>
        <taxon>Neodiplogasteridae</taxon>
        <taxon>Pristionchus</taxon>
    </lineage>
</organism>
<dbReference type="PANTHER" id="PTHR45969:SF69">
    <property type="entry name" value="FINGER DOMAIN PROTEIN, PUTATIVE (AFU_ORTHOLOGUE AFUA_3G12190)-RELATED"/>
    <property type="match status" value="1"/>
</dbReference>
<feature type="compositionally biased region" description="Low complexity" evidence="5">
    <location>
        <begin position="8"/>
        <end position="27"/>
    </location>
</feature>
<dbReference type="SUPFAM" id="SSF57850">
    <property type="entry name" value="RING/U-box"/>
    <property type="match status" value="1"/>
</dbReference>
<dbReference type="PANTHER" id="PTHR45969">
    <property type="entry name" value="RING ZINC FINGER PROTEIN-RELATED"/>
    <property type="match status" value="1"/>
</dbReference>
<reference evidence="8" key="1">
    <citation type="submission" date="2022-10" db="EMBL/GenBank/DDBJ databases">
        <title>Genome assembly of Pristionchus species.</title>
        <authorList>
            <person name="Yoshida K."/>
            <person name="Sommer R.J."/>
        </authorList>
    </citation>
    <scope>NUCLEOTIDE SEQUENCE [LARGE SCALE GENOMIC DNA]</scope>
    <source>
        <strain evidence="8">RS5460</strain>
    </source>
</reference>